<accession>A0A2S5JFA3</accession>
<dbReference type="OrthoDB" id="7849247at2"/>
<comment type="caution">
    <text evidence="1">The sequence shown here is derived from an EMBL/GenBank/DDBJ whole genome shotgun (WGS) entry which is preliminary data.</text>
</comment>
<organism evidence="1 2">
    <name type="scientific">Albidovulum inexpectatum</name>
    <dbReference type="NCBI Taxonomy" id="196587"/>
    <lineage>
        <taxon>Bacteria</taxon>
        <taxon>Pseudomonadati</taxon>
        <taxon>Pseudomonadota</taxon>
        <taxon>Alphaproteobacteria</taxon>
        <taxon>Rhodobacterales</taxon>
        <taxon>Paracoccaceae</taxon>
        <taxon>Albidovulum</taxon>
    </lineage>
</organism>
<keyword evidence="2" id="KW-1185">Reference proteome</keyword>
<dbReference type="Proteomes" id="UP000239736">
    <property type="component" value="Unassembled WGS sequence"/>
</dbReference>
<sequence length="141" mass="16284">MPGSIVPRLHFRVRENGAQVFRLGCDNRQNRLDMQPIAVINLRKAEIRPHGDQDLSEEELTAMREWIAARRQILARREIEDLWRLVDQLHMVTNWVQSRASDEDLAALDDALLIAMHDLRAALVRRRAERATGDDADQEPS</sequence>
<evidence type="ECO:0000313" key="2">
    <source>
        <dbReference type="Proteomes" id="UP000239736"/>
    </source>
</evidence>
<protein>
    <submittedName>
        <fullName evidence="1">Uncharacterized protein</fullName>
    </submittedName>
</protein>
<gene>
    <name evidence="1" type="ORF">LV82_02036</name>
</gene>
<evidence type="ECO:0000313" key="1">
    <source>
        <dbReference type="EMBL" id="PPB80164.1"/>
    </source>
</evidence>
<dbReference type="EMBL" id="PRDS01000006">
    <property type="protein sequence ID" value="PPB80164.1"/>
    <property type="molecule type" value="Genomic_DNA"/>
</dbReference>
<dbReference type="AlphaFoldDB" id="A0A2S5JFA3"/>
<dbReference type="RefSeq" id="WP_104071355.1">
    <property type="nucleotide sequence ID" value="NZ_PRDS01000006.1"/>
</dbReference>
<reference evidence="1 2" key="1">
    <citation type="submission" date="2018-01" db="EMBL/GenBank/DDBJ databases">
        <title>Genomic Encyclopedia of Archaeal and Bacterial Type Strains, Phase II (KMG-II): from individual species to whole genera.</title>
        <authorList>
            <person name="Goeker M."/>
        </authorList>
    </citation>
    <scope>NUCLEOTIDE SEQUENCE [LARGE SCALE GENOMIC DNA]</scope>
    <source>
        <strain evidence="1 2">DSM 12048</strain>
    </source>
</reference>
<name>A0A2S5JFA3_9RHOB</name>
<proteinExistence type="predicted"/>